<evidence type="ECO:0000313" key="7">
    <source>
        <dbReference type="Proteomes" id="UP000000379"/>
    </source>
</evidence>
<evidence type="ECO:0000256" key="5">
    <source>
        <dbReference type="SAM" id="Phobius"/>
    </source>
</evidence>
<evidence type="ECO:0000256" key="2">
    <source>
        <dbReference type="ARBA" id="ARBA00022692"/>
    </source>
</evidence>
<dbReference type="HOGENOM" id="CLU_106273_6_0_0"/>
<organism evidence="6 7">
    <name type="scientific">Truepera radiovictrix (strain DSM 17093 / CIP 108686 / LMG 22925 / RQ-24)</name>
    <dbReference type="NCBI Taxonomy" id="649638"/>
    <lineage>
        <taxon>Bacteria</taxon>
        <taxon>Thermotogati</taxon>
        <taxon>Deinococcota</taxon>
        <taxon>Deinococci</taxon>
        <taxon>Trueperales</taxon>
        <taxon>Trueperaceae</taxon>
        <taxon>Truepera</taxon>
    </lineage>
</organism>
<keyword evidence="7" id="KW-1185">Reference proteome</keyword>
<dbReference type="AlphaFoldDB" id="D7CRY6"/>
<keyword evidence="4 5" id="KW-0472">Membrane</keyword>
<accession>D7CRY6</accession>
<keyword evidence="3 5" id="KW-1133">Transmembrane helix</keyword>
<evidence type="ECO:0000256" key="3">
    <source>
        <dbReference type="ARBA" id="ARBA00022989"/>
    </source>
</evidence>
<dbReference type="EMBL" id="CP002049">
    <property type="protein sequence ID" value="ADI15314.1"/>
    <property type="molecule type" value="Genomic_DNA"/>
</dbReference>
<dbReference type="GO" id="GO:0005524">
    <property type="term" value="F:ATP binding"/>
    <property type="evidence" value="ECO:0007669"/>
    <property type="project" value="InterPro"/>
</dbReference>
<evidence type="ECO:0008006" key="8">
    <source>
        <dbReference type="Google" id="ProtNLM"/>
    </source>
</evidence>
<dbReference type="STRING" id="649638.Trad_2203"/>
<comment type="subcellular location">
    <subcellularLocation>
        <location evidence="1">Cell membrane</location>
        <topology evidence="1">Multi-pass membrane protein</topology>
    </subcellularLocation>
</comment>
<feature type="transmembrane region" description="Helical" evidence="5">
    <location>
        <begin position="86"/>
        <end position="108"/>
    </location>
</feature>
<sequence length="137" mass="14558">MADARTREVRERDTRPLGELLSKLASDVSLLVRQEVALAKKEFSQTLGQAVGGAVVLIIGAVLAIAGTLALLAALILALSLVMAPWAAALVVGLGFLLIGAILAVIGINRLKKLQLVPERTARTLQEDAEMVREKVR</sequence>
<evidence type="ECO:0000256" key="4">
    <source>
        <dbReference type="ARBA" id="ARBA00023136"/>
    </source>
</evidence>
<dbReference type="Pfam" id="PF07332">
    <property type="entry name" value="Phage_holin_3_6"/>
    <property type="match status" value="1"/>
</dbReference>
<dbReference type="InterPro" id="IPR036640">
    <property type="entry name" value="ABC1_TM_sf"/>
</dbReference>
<dbReference type="KEGG" id="tra:Trad_2203"/>
<evidence type="ECO:0000313" key="6">
    <source>
        <dbReference type="EMBL" id="ADI15314.1"/>
    </source>
</evidence>
<dbReference type="OrthoDB" id="3216929at2"/>
<dbReference type="GO" id="GO:0005886">
    <property type="term" value="C:plasma membrane"/>
    <property type="evidence" value="ECO:0007669"/>
    <property type="project" value="UniProtKB-SubCell"/>
</dbReference>
<keyword evidence="2 5" id="KW-0812">Transmembrane</keyword>
<feature type="transmembrane region" description="Helical" evidence="5">
    <location>
        <begin position="50"/>
        <end position="80"/>
    </location>
</feature>
<dbReference type="Gene3D" id="1.20.1560.10">
    <property type="entry name" value="ABC transporter type 1, transmembrane domain"/>
    <property type="match status" value="1"/>
</dbReference>
<proteinExistence type="predicted"/>
<dbReference type="Proteomes" id="UP000000379">
    <property type="component" value="Chromosome"/>
</dbReference>
<protein>
    <recommendedName>
        <fullName evidence="8">Phage holin family protein</fullName>
    </recommendedName>
</protein>
<reference evidence="6 7" key="2">
    <citation type="journal article" date="2011" name="Stand. Genomic Sci.">
        <title>Complete genome sequence of Truepera radiovictrix type strain (RQ-24).</title>
        <authorList>
            <person name="Ivanova N."/>
            <person name="Rohde C."/>
            <person name="Munk C."/>
            <person name="Nolan M."/>
            <person name="Lucas S."/>
            <person name="Del Rio T.G."/>
            <person name="Tice H."/>
            <person name="Deshpande S."/>
            <person name="Cheng J.F."/>
            <person name="Tapia R."/>
            <person name="Han C."/>
            <person name="Goodwin L."/>
            <person name="Pitluck S."/>
            <person name="Liolios K."/>
            <person name="Mavromatis K."/>
            <person name="Mikhailova N."/>
            <person name="Pati A."/>
            <person name="Chen A."/>
            <person name="Palaniappan K."/>
            <person name="Land M."/>
            <person name="Hauser L."/>
            <person name="Chang Y.J."/>
            <person name="Jeffries C.D."/>
            <person name="Brambilla E."/>
            <person name="Rohde M."/>
            <person name="Goker M."/>
            <person name="Tindall B.J."/>
            <person name="Woyke T."/>
            <person name="Bristow J."/>
            <person name="Eisen J.A."/>
            <person name="Markowitz V."/>
            <person name="Hugenholtz P."/>
            <person name="Kyrpides N.C."/>
            <person name="Klenk H.P."/>
            <person name="Lapidus A."/>
        </authorList>
    </citation>
    <scope>NUCLEOTIDE SEQUENCE [LARGE SCALE GENOMIC DNA]</scope>
    <source>
        <strain evidence="7">DSM 17093 / CIP 108686 / LMG 22925 / RQ-24</strain>
    </source>
</reference>
<evidence type="ECO:0000256" key="1">
    <source>
        <dbReference type="ARBA" id="ARBA00004651"/>
    </source>
</evidence>
<gene>
    <name evidence="6" type="ordered locus">Trad_2203</name>
</gene>
<dbReference type="InterPro" id="IPR009937">
    <property type="entry name" value="Phage_holin_3_6"/>
</dbReference>
<reference evidence="7" key="1">
    <citation type="submission" date="2010-05" db="EMBL/GenBank/DDBJ databases">
        <title>The complete genome of Truepera radiovictris DSM 17093.</title>
        <authorList>
            <consortium name="US DOE Joint Genome Institute (JGI-PGF)"/>
            <person name="Lucas S."/>
            <person name="Copeland A."/>
            <person name="Lapidus A."/>
            <person name="Glavina del Rio T."/>
            <person name="Dalin E."/>
            <person name="Tice H."/>
            <person name="Bruce D."/>
            <person name="Goodwin L."/>
            <person name="Pitluck S."/>
            <person name="Kyrpides N."/>
            <person name="Mavromatis K."/>
            <person name="Ovchinnikova G."/>
            <person name="Munk A.C."/>
            <person name="Detter J.C."/>
            <person name="Han C."/>
            <person name="Tapia R."/>
            <person name="Land M."/>
            <person name="Hauser L."/>
            <person name="Markowitz V."/>
            <person name="Cheng J.-F."/>
            <person name="Hugenholtz P."/>
            <person name="Woyke T."/>
            <person name="Wu D."/>
            <person name="Tindall B."/>
            <person name="Pomrenke H.G."/>
            <person name="Brambilla E."/>
            <person name="Klenk H.-P."/>
            <person name="Eisen J.A."/>
        </authorList>
    </citation>
    <scope>NUCLEOTIDE SEQUENCE [LARGE SCALE GENOMIC DNA]</scope>
    <source>
        <strain evidence="7">DSM 17093 / CIP 108686 / LMG 22925 / RQ-24</strain>
    </source>
</reference>
<name>D7CRY6_TRURR</name>
<dbReference type="RefSeq" id="WP_013178678.1">
    <property type="nucleotide sequence ID" value="NC_014221.1"/>
</dbReference>